<dbReference type="Gene3D" id="3.40.50.150">
    <property type="entry name" value="Vaccinia Virus protein VP39"/>
    <property type="match status" value="1"/>
</dbReference>
<keyword evidence="2" id="KW-0238">DNA-binding</keyword>
<dbReference type="AlphaFoldDB" id="A0A2H1JU44"/>
<dbReference type="Gene3D" id="3.90.1570.30">
    <property type="match status" value="1"/>
</dbReference>
<dbReference type="GO" id="GO:0032259">
    <property type="term" value="P:methylation"/>
    <property type="evidence" value="ECO:0007669"/>
    <property type="project" value="UniProtKB-KW"/>
</dbReference>
<dbReference type="InterPro" id="IPR002052">
    <property type="entry name" value="DNA_methylase_N6_adenine_CS"/>
</dbReference>
<dbReference type="InterPro" id="IPR052916">
    <property type="entry name" value="Type-I_RE_MTase_Subunit"/>
</dbReference>
<organism evidence="5 6">
    <name type="scientific">Brevibacterium iodinum ATCC 49514</name>
    <dbReference type="NCBI Taxonomy" id="1255616"/>
    <lineage>
        <taxon>Bacteria</taxon>
        <taxon>Bacillati</taxon>
        <taxon>Actinomycetota</taxon>
        <taxon>Actinomycetes</taxon>
        <taxon>Micrococcales</taxon>
        <taxon>Brevibacteriaceae</taxon>
        <taxon>Brevibacterium</taxon>
    </lineage>
</organism>
<keyword evidence="5" id="KW-0808">Transferase</keyword>
<dbReference type="EMBL" id="FXYX01000017">
    <property type="protein sequence ID" value="SMX90798.1"/>
    <property type="molecule type" value="Genomic_DNA"/>
</dbReference>
<dbReference type="PANTHER" id="PTHR42998">
    <property type="entry name" value="TYPE I RESTRICTION ENZYME HINDVIIP M PROTEIN-RELATED"/>
    <property type="match status" value="1"/>
</dbReference>
<dbReference type="GO" id="GO:0009007">
    <property type="term" value="F:site-specific DNA-methyltransferase (adenine-specific) activity"/>
    <property type="evidence" value="ECO:0007669"/>
    <property type="project" value="UniProtKB-EC"/>
</dbReference>
<proteinExistence type="predicted"/>
<sequence length="831" mass="92751">MGVLTNEGDVTGYELPQLVKDLDDRGFDPDAVAYKHSISVQQGRKKRVIEADAVMFEEKSRQTALVVIETKPPEPFKKDDAAQAISYARLLDNVAPFAILTNGLDTRAYDTLSKKQVPLKSVTKAAAKAKLNQLMGSGDLVAEARHELFRVENVQDYKRILRACHNAIRNNEGFDPTKAFDELSKVMFTKLYEEKHHGERFNLKKYDSMAADGVNIIHSIFEQTKSDPDFKGLFDPDATIELNARTVRQLVAQFENYDLSLTEFDVKGEAFEHFLGDTFTGGLGQYFTPRNVVDFMIEASDPKIGETVVDPFCGTGGFLIAWHSVVSSMIDGLPVANAEKETRRKTLDESSIFGIDWNERTAQACRMNLSMHGDGESSQNVFKQSGFSDAVTRKSDGSEETRIGGAMFDKCLTNPPFGATESDPEILASHDLGRGRNSIERAALAMERAISLTNPGGLVAIVIMDGILANPSMKFVRDWMRKHAKVNAMVSLNPETFEGYGGRANTSILLLEKRDSPLDSVPEDEGPVFMAMCHNSGYAPNGREVDGNDLIEILDAYKKWRDGETFESELAWAEPLRERLDPRHYWRPASIAATTADLSVALRTASSNLRVLVSEVDRIQSDYEESKIHDPSQFVATKIEDLLEEITWKENKIRLKDDETYAEVGVRWWGGGTYVRSRRRGSEIKANYMMPVEGGTLIYNRMFAFRASFAIAGDEVSGGYVSNEFPMFRAKDSEFQDDLLLRWIVHVLTAPTSVGLIDAESQGSTKTSRNRLNQSSLMELKIPIPNTPEIMEEAVRLLDRADALRDELKDLGDGAQSLRDSFSGFIPQPSR</sequence>
<dbReference type="Proteomes" id="UP000234382">
    <property type="component" value="Unassembled WGS sequence"/>
</dbReference>
<dbReference type="Pfam" id="PF13588">
    <property type="entry name" value="HSDR_N_2"/>
    <property type="match status" value="1"/>
</dbReference>
<dbReference type="InterPro" id="IPR029063">
    <property type="entry name" value="SAM-dependent_MTases_sf"/>
</dbReference>
<keyword evidence="1" id="KW-0680">Restriction system</keyword>
<feature type="domain" description="Type I restriction enzyme R protein N-terminal" evidence="4">
    <location>
        <begin position="24"/>
        <end position="114"/>
    </location>
</feature>
<evidence type="ECO:0000313" key="5">
    <source>
        <dbReference type="EMBL" id="SMX90798.1"/>
    </source>
</evidence>
<dbReference type="GO" id="GO:0009307">
    <property type="term" value="P:DNA restriction-modification system"/>
    <property type="evidence" value="ECO:0007669"/>
    <property type="project" value="UniProtKB-KW"/>
</dbReference>
<accession>A0A2H1JU44</accession>
<dbReference type="PROSITE" id="PS00092">
    <property type="entry name" value="N6_MTASE"/>
    <property type="match status" value="1"/>
</dbReference>
<dbReference type="InterPro" id="IPR044946">
    <property type="entry name" value="Restrct_endonuc_typeI_TRD_sf"/>
</dbReference>
<evidence type="ECO:0000256" key="1">
    <source>
        <dbReference type="ARBA" id="ARBA00022747"/>
    </source>
</evidence>
<dbReference type="RefSeq" id="WP_101546708.1">
    <property type="nucleotide sequence ID" value="NZ_FXYX01000017.1"/>
</dbReference>
<evidence type="ECO:0000313" key="6">
    <source>
        <dbReference type="Proteomes" id="UP000234382"/>
    </source>
</evidence>
<gene>
    <name evidence="5" type="ORF">BI49514_02338</name>
</gene>
<evidence type="ECO:0000256" key="2">
    <source>
        <dbReference type="ARBA" id="ARBA00023125"/>
    </source>
</evidence>
<dbReference type="Gene3D" id="3.90.220.20">
    <property type="entry name" value="DNA methylase specificity domains"/>
    <property type="match status" value="1"/>
</dbReference>
<dbReference type="EC" id="2.1.1.72" evidence="5"/>
<dbReference type="GO" id="GO:0003677">
    <property type="term" value="F:DNA binding"/>
    <property type="evidence" value="ECO:0007669"/>
    <property type="project" value="UniProtKB-KW"/>
</dbReference>
<evidence type="ECO:0000259" key="3">
    <source>
        <dbReference type="Pfam" id="PF02384"/>
    </source>
</evidence>
<dbReference type="PRINTS" id="PR00507">
    <property type="entry name" value="N12N6MTFRASE"/>
</dbReference>
<dbReference type="SUPFAM" id="SSF53335">
    <property type="entry name" value="S-adenosyl-L-methionine-dependent methyltransferases"/>
    <property type="match status" value="1"/>
</dbReference>
<dbReference type="PANTHER" id="PTHR42998:SF1">
    <property type="entry name" value="TYPE I RESTRICTION ENZYME HINDI METHYLASE SUBUNIT"/>
    <property type="match status" value="1"/>
</dbReference>
<name>A0A2H1JU44_9MICO</name>
<dbReference type="InterPro" id="IPR003356">
    <property type="entry name" value="DNA_methylase_A-5"/>
</dbReference>
<keyword evidence="6" id="KW-1185">Reference proteome</keyword>
<dbReference type="InterPro" id="IPR029464">
    <property type="entry name" value="HSDR_N"/>
</dbReference>
<dbReference type="GO" id="GO:0008170">
    <property type="term" value="F:N-methyltransferase activity"/>
    <property type="evidence" value="ECO:0007669"/>
    <property type="project" value="InterPro"/>
</dbReference>
<dbReference type="SUPFAM" id="SSF116734">
    <property type="entry name" value="DNA methylase specificity domain"/>
    <property type="match status" value="1"/>
</dbReference>
<dbReference type="Pfam" id="PF02384">
    <property type="entry name" value="N6_Mtase"/>
    <property type="match status" value="1"/>
</dbReference>
<evidence type="ECO:0000259" key="4">
    <source>
        <dbReference type="Pfam" id="PF13588"/>
    </source>
</evidence>
<protein>
    <submittedName>
        <fullName evidence="5">Type I restriction enzyme M protein</fullName>
        <ecNumber evidence="5">2.1.1.72</ecNumber>
    </submittedName>
</protein>
<reference evidence="6" key="1">
    <citation type="submission" date="2017-03" db="EMBL/GenBank/DDBJ databases">
        <authorList>
            <person name="Monnet C."/>
        </authorList>
    </citation>
    <scope>NUCLEOTIDE SEQUENCE [LARGE SCALE GENOMIC DNA]</scope>
    <source>
        <strain evidence="6">ATCC 49514</strain>
    </source>
</reference>
<feature type="domain" description="DNA methylase adenine-specific" evidence="3">
    <location>
        <begin position="265"/>
        <end position="567"/>
    </location>
</feature>
<keyword evidence="5" id="KW-0489">Methyltransferase</keyword>